<dbReference type="Proteomes" id="UP000638353">
    <property type="component" value="Unassembled WGS sequence"/>
</dbReference>
<keyword evidence="1" id="KW-0812">Transmembrane</keyword>
<evidence type="ECO:0000256" key="1">
    <source>
        <dbReference type="SAM" id="Phobius"/>
    </source>
</evidence>
<feature type="transmembrane region" description="Helical" evidence="1">
    <location>
        <begin position="21"/>
        <end position="40"/>
    </location>
</feature>
<evidence type="ECO:0000313" key="2">
    <source>
        <dbReference type="EMBL" id="GHD03269.1"/>
    </source>
</evidence>
<comment type="caution">
    <text evidence="2">The sequence shown here is derived from an EMBL/GenBank/DDBJ whole genome shotgun (WGS) entry which is preliminary data.</text>
</comment>
<reference evidence="2" key="2">
    <citation type="submission" date="2020-09" db="EMBL/GenBank/DDBJ databases">
        <authorList>
            <person name="Sun Q."/>
            <person name="Ohkuma M."/>
        </authorList>
    </citation>
    <scope>NUCLEOTIDE SEQUENCE</scope>
    <source>
        <strain evidence="2">JCM 4637</strain>
    </source>
</reference>
<protein>
    <recommendedName>
        <fullName evidence="4">DUF4184 family protein</fullName>
    </recommendedName>
</protein>
<proteinExistence type="predicted"/>
<sequence>MPYTLVHPAAVLPLRRLTGGLLMPSALVVGAMAPDLVGYMPLPRVGLLSHEWLGVVTVAPLLSLVVLALFHGLLKRPLTDLAPAPLRRRLAGPVNGFRWRSWKSAAVILLSTVVGAATHVLWDDLTHGTYVDWGLDPVIGGFTGTQLVQDGSSVVGLVALVWWAVAWYRKAPEGEDPRVLTHTARTVVRLLLAAGILLSAASALVFPPRPLNGEWPTGFGLAWYHATNMLLAGVGTGFLLITLYGVGWTAYRLTRRRTQPV</sequence>
<keyword evidence="1" id="KW-1133">Transmembrane helix</keyword>
<feature type="transmembrane region" description="Helical" evidence="1">
    <location>
        <begin position="226"/>
        <end position="251"/>
    </location>
</feature>
<evidence type="ECO:0000313" key="3">
    <source>
        <dbReference type="Proteomes" id="UP000638353"/>
    </source>
</evidence>
<organism evidence="2 3">
    <name type="scientific">Streptomyces finlayi</name>
    <dbReference type="NCBI Taxonomy" id="67296"/>
    <lineage>
        <taxon>Bacteria</taxon>
        <taxon>Bacillati</taxon>
        <taxon>Actinomycetota</taxon>
        <taxon>Actinomycetes</taxon>
        <taxon>Kitasatosporales</taxon>
        <taxon>Streptomycetaceae</taxon>
        <taxon>Streptomyces</taxon>
    </lineage>
</organism>
<accession>A0A918X1L8</accession>
<dbReference type="InterPro" id="IPR025238">
    <property type="entry name" value="DUF4184"/>
</dbReference>
<dbReference type="Pfam" id="PF13803">
    <property type="entry name" value="DUF4184"/>
    <property type="match status" value="1"/>
</dbReference>
<feature type="transmembrane region" description="Helical" evidence="1">
    <location>
        <begin position="188"/>
        <end position="206"/>
    </location>
</feature>
<feature type="transmembrane region" description="Helical" evidence="1">
    <location>
        <begin position="151"/>
        <end position="168"/>
    </location>
</feature>
<dbReference type="EMBL" id="BMVC01000010">
    <property type="protein sequence ID" value="GHD03269.1"/>
    <property type="molecule type" value="Genomic_DNA"/>
</dbReference>
<name>A0A918X1L8_9ACTN</name>
<evidence type="ECO:0008006" key="4">
    <source>
        <dbReference type="Google" id="ProtNLM"/>
    </source>
</evidence>
<keyword evidence="1" id="KW-0472">Membrane</keyword>
<dbReference type="AlphaFoldDB" id="A0A918X1L8"/>
<dbReference type="RefSeq" id="WP_189825299.1">
    <property type="nucleotide sequence ID" value="NZ_BMVC01000010.1"/>
</dbReference>
<feature type="transmembrane region" description="Helical" evidence="1">
    <location>
        <begin position="105"/>
        <end position="122"/>
    </location>
</feature>
<reference evidence="2" key="1">
    <citation type="journal article" date="2014" name="Int. J. Syst. Evol. Microbiol.">
        <title>Complete genome sequence of Corynebacterium casei LMG S-19264T (=DSM 44701T), isolated from a smear-ripened cheese.</title>
        <authorList>
            <consortium name="US DOE Joint Genome Institute (JGI-PGF)"/>
            <person name="Walter F."/>
            <person name="Albersmeier A."/>
            <person name="Kalinowski J."/>
            <person name="Ruckert C."/>
        </authorList>
    </citation>
    <scope>NUCLEOTIDE SEQUENCE</scope>
    <source>
        <strain evidence="2">JCM 4637</strain>
    </source>
</reference>
<gene>
    <name evidence="2" type="ORF">GCM10010334_50820</name>
</gene>
<feature type="transmembrane region" description="Helical" evidence="1">
    <location>
        <begin position="52"/>
        <end position="74"/>
    </location>
</feature>